<dbReference type="CDD" id="cd10017">
    <property type="entry name" value="B3_DNA"/>
    <property type="match status" value="2"/>
</dbReference>
<name>A0ABC9DA99_9POAL</name>
<dbReference type="PANTHER" id="PTHR31674">
    <property type="entry name" value="B3 DOMAIN-CONTAINING PROTEIN REM-LIKE 3-RELATED"/>
    <property type="match status" value="1"/>
</dbReference>
<keyword evidence="3" id="KW-0238">DNA-binding</keyword>
<evidence type="ECO:0000256" key="4">
    <source>
        <dbReference type="ARBA" id="ARBA00023163"/>
    </source>
</evidence>
<dbReference type="GO" id="GO:0005634">
    <property type="term" value="C:nucleus"/>
    <property type="evidence" value="ECO:0007669"/>
    <property type="project" value="UniProtKB-SubCell"/>
</dbReference>
<dbReference type="Pfam" id="PF02362">
    <property type="entry name" value="B3"/>
    <property type="match status" value="3"/>
</dbReference>
<keyword evidence="4" id="KW-0804">Transcription</keyword>
<feature type="region of interest" description="Disordered" evidence="6">
    <location>
        <begin position="604"/>
        <end position="625"/>
    </location>
</feature>
<dbReference type="InterPro" id="IPR015300">
    <property type="entry name" value="DNA-bd_pseudobarrel_sf"/>
</dbReference>
<sequence>MASSGNSGGAAARKHLRVLLPFSCDSLRIPEELAGEIGDGEARIVGPSGGKLKVRGVEVARDGGGAFLRRGWPEFADACGVSPGCSLVLRHHGGGVLTVKVFDASCCLRELGSPPPAGEATASSKDAPRKPQFICMLSPDSMEKMLVPAKFVQHCIPKEHLNNRAAATFGLLGKISQVELEMNQSGVFFTSGWSQFLAFHSITEVNALLLRYESNMVFTVKMFESDGCQRGSKHNDIAMQQSKQDVEELQEAPVASNLKRCKIELPSSEGEKIPEGSKNPLNKTSLQRNSVYKIGPPAWIQKHMNASTLKRDLRSQSSSSRLQPAPGGHSASLVTAVHRLRQPMLPAMASCGNRGGAGRKHLRVLLPFTHDSLRIPDELAAEIDAEEAFVVAPFGKGRVRPVEVGEDGDGAFLGRGWPEFAAACGAGAGWHLVLRHHGAGVLTVKAFDASHCLREFATRPPAAQEPMSSTDASRRPQFISMLAPDSMEKLPIPAKFVQSYTSKGHVDNRVAILFGPLGKICQVELKMNGPDTFFSDGWSQFLALHGITEANCLLLRHEGNGTFTVKVFGANGFQIEYKQNGIKTQQISTLPYFERQQELLSASSSKGKIDQLRSEEQEKPKASATSLNNDPFWRRSFYDIGPPSWIKKVMNTNTLKCRLNLAKDFCNAIGLPEHCMITLKTSTDSTKSWHLHCAFYNNTSSYRLTRGWKKFCEENSLKEGDVCTFNVSETTLWNVVIMRCKEKIDQFCNGTPSASSRKRKSKNDPIASLNKASSRKLCTFEIGPPAWLKKDINTSTIENVFSLPRTFCQAIGLREEPCTITLKTSMSSATSWQARVAPQRTCNHLGGLGWKRFCQENRIKEGDICTFNVVDTKLWHVVIAHQ</sequence>
<feature type="compositionally biased region" description="Basic and acidic residues" evidence="6">
    <location>
        <begin position="607"/>
        <end position="621"/>
    </location>
</feature>
<dbReference type="Proteomes" id="UP001497457">
    <property type="component" value="Chromosome 32b"/>
</dbReference>
<feature type="domain" description="TF-B3" evidence="7">
    <location>
        <begin position="644"/>
        <end position="741"/>
    </location>
</feature>
<evidence type="ECO:0000256" key="6">
    <source>
        <dbReference type="SAM" id="MobiDB-lite"/>
    </source>
</evidence>
<evidence type="ECO:0000313" key="9">
    <source>
        <dbReference type="Proteomes" id="UP001497457"/>
    </source>
</evidence>
<dbReference type="PROSITE" id="PS50863">
    <property type="entry name" value="B3"/>
    <property type="match status" value="3"/>
</dbReference>
<proteinExistence type="predicted"/>
<dbReference type="SMART" id="SM01019">
    <property type="entry name" value="B3"/>
    <property type="match status" value="6"/>
</dbReference>
<evidence type="ECO:0000256" key="5">
    <source>
        <dbReference type="ARBA" id="ARBA00023242"/>
    </source>
</evidence>
<evidence type="ECO:0000313" key="8">
    <source>
        <dbReference type="EMBL" id="CAL5034910.1"/>
    </source>
</evidence>
<accession>A0ABC9DA99</accession>
<dbReference type="PANTHER" id="PTHR31674:SF86">
    <property type="entry name" value="B3 DOMAIN-CONTAINING PROTEIN OS04G0347400-RELATED"/>
    <property type="match status" value="1"/>
</dbReference>
<reference evidence="8" key="1">
    <citation type="submission" date="2024-10" db="EMBL/GenBank/DDBJ databases">
        <authorList>
            <person name="Ryan C."/>
        </authorList>
    </citation>
    <scope>NUCLEOTIDE SEQUENCE [LARGE SCALE GENOMIC DNA]</scope>
</reference>
<feature type="region of interest" description="Disordered" evidence="6">
    <location>
        <begin position="308"/>
        <end position="330"/>
    </location>
</feature>
<evidence type="ECO:0000256" key="1">
    <source>
        <dbReference type="ARBA" id="ARBA00004123"/>
    </source>
</evidence>
<evidence type="ECO:0000259" key="7">
    <source>
        <dbReference type="PROSITE" id="PS50863"/>
    </source>
</evidence>
<comment type="subcellular location">
    <subcellularLocation>
        <location evidence="1">Nucleus</location>
    </subcellularLocation>
</comment>
<dbReference type="GO" id="GO:0003677">
    <property type="term" value="F:DNA binding"/>
    <property type="evidence" value="ECO:0007669"/>
    <property type="project" value="UniProtKB-KW"/>
</dbReference>
<evidence type="ECO:0000256" key="3">
    <source>
        <dbReference type="ARBA" id="ARBA00023125"/>
    </source>
</evidence>
<organism evidence="8 9">
    <name type="scientific">Urochloa decumbens</name>
    <dbReference type="NCBI Taxonomy" id="240449"/>
    <lineage>
        <taxon>Eukaryota</taxon>
        <taxon>Viridiplantae</taxon>
        <taxon>Streptophyta</taxon>
        <taxon>Embryophyta</taxon>
        <taxon>Tracheophyta</taxon>
        <taxon>Spermatophyta</taxon>
        <taxon>Magnoliopsida</taxon>
        <taxon>Liliopsida</taxon>
        <taxon>Poales</taxon>
        <taxon>Poaceae</taxon>
        <taxon>PACMAD clade</taxon>
        <taxon>Panicoideae</taxon>
        <taxon>Panicodae</taxon>
        <taxon>Paniceae</taxon>
        <taxon>Melinidinae</taxon>
        <taxon>Urochloa</taxon>
    </lineage>
</organism>
<keyword evidence="9" id="KW-1185">Reference proteome</keyword>
<dbReference type="InterPro" id="IPR039218">
    <property type="entry name" value="REM_fam"/>
</dbReference>
<dbReference type="SUPFAM" id="SSF101936">
    <property type="entry name" value="DNA-binding pseudobarrel domain"/>
    <property type="match status" value="6"/>
</dbReference>
<feature type="region of interest" description="Disordered" evidence="6">
    <location>
        <begin position="266"/>
        <end position="287"/>
    </location>
</feature>
<keyword evidence="5" id="KW-0539">Nucleus</keyword>
<dbReference type="EMBL" id="OZ075142">
    <property type="protein sequence ID" value="CAL5034910.1"/>
    <property type="molecule type" value="Genomic_DNA"/>
</dbReference>
<feature type="domain" description="TF-B3" evidence="7">
    <location>
        <begin position="475"/>
        <end position="571"/>
    </location>
</feature>
<keyword evidence="2" id="KW-0805">Transcription regulation</keyword>
<protein>
    <recommendedName>
        <fullName evidence="7">TF-B3 domain-containing protein</fullName>
    </recommendedName>
</protein>
<dbReference type="InterPro" id="IPR003340">
    <property type="entry name" value="B3_DNA-bd"/>
</dbReference>
<feature type="domain" description="TF-B3" evidence="7">
    <location>
        <begin position="786"/>
        <end position="882"/>
    </location>
</feature>
<dbReference type="AlphaFoldDB" id="A0ABC9DA99"/>
<gene>
    <name evidence="8" type="ORF">URODEC1_LOCUS83298</name>
</gene>
<evidence type="ECO:0000256" key="2">
    <source>
        <dbReference type="ARBA" id="ARBA00023015"/>
    </source>
</evidence>
<dbReference type="Gene3D" id="2.40.330.10">
    <property type="entry name" value="DNA-binding pseudobarrel domain"/>
    <property type="match status" value="6"/>
</dbReference>